<reference evidence="2 3" key="1">
    <citation type="submission" date="2023-01" db="EMBL/GenBank/DDBJ databases">
        <authorList>
            <person name="Whitehead M."/>
        </authorList>
    </citation>
    <scope>NUCLEOTIDE SEQUENCE [LARGE SCALE GENOMIC DNA]</scope>
</reference>
<accession>A0AAV0WQZ4</accession>
<organism evidence="2 3">
    <name type="scientific">Macrosiphum euphorbiae</name>
    <name type="common">potato aphid</name>
    <dbReference type="NCBI Taxonomy" id="13131"/>
    <lineage>
        <taxon>Eukaryota</taxon>
        <taxon>Metazoa</taxon>
        <taxon>Ecdysozoa</taxon>
        <taxon>Arthropoda</taxon>
        <taxon>Hexapoda</taxon>
        <taxon>Insecta</taxon>
        <taxon>Pterygota</taxon>
        <taxon>Neoptera</taxon>
        <taxon>Paraneoptera</taxon>
        <taxon>Hemiptera</taxon>
        <taxon>Sternorrhyncha</taxon>
        <taxon>Aphidomorpha</taxon>
        <taxon>Aphidoidea</taxon>
        <taxon>Aphididae</taxon>
        <taxon>Macrosiphini</taxon>
        <taxon>Macrosiphum</taxon>
    </lineage>
</organism>
<dbReference type="Proteomes" id="UP001160148">
    <property type="component" value="Unassembled WGS sequence"/>
</dbReference>
<feature type="compositionally biased region" description="Polar residues" evidence="1">
    <location>
        <begin position="77"/>
        <end position="86"/>
    </location>
</feature>
<proteinExistence type="predicted"/>
<dbReference type="AlphaFoldDB" id="A0AAV0WQZ4"/>
<keyword evidence="3" id="KW-1185">Reference proteome</keyword>
<evidence type="ECO:0000313" key="3">
    <source>
        <dbReference type="Proteomes" id="UP001160148"/>
    </source>
</evidence>
<sequence length="86" mass="9895">MGIVTTMKTLDPLHVNLAKSKIFTAVQEVEQQKIMHNQRLMYNPPTESNWVWTPPPSFDVQSVQNNPQNNSEPFQLETISTDITRL</sequence>
<name>A0AAV0WQZ4_9HEMI</name>
<comment type="caution">
    <text evidence="2">The sequence shown here is derived from an EMBL/GenBank/DDBJ whole genome shotgun (WGS) entry which is preliminary data.</text>
</comment>
<evidence type="ECO:0000313" key="2">
    <source>
        <dbReference type="EMBL" id="CAI6358002.1"/>
    </source>
</evidence>
<feature type="region of interest" description="Disordered" evidence="1">
    <location>
        <begin position="63"/>
        <end position="86"/>
    </location>
</feature>
<protein>
    <submittedName>
        <fullName evidence="2">Uncharacterized protein</fullName>
    </submittedName>
</protein>
<dbReference type="EMBL" id="CARXXK010000002">
    <property type="protein sequence ID" value="CAI6358002.1"/>
    <property type="molecule type" value="Genomic_DNA"/>
</dbReference>
<evidence type="ECO:0000256" key="1">
    <source>
        <dbReference type="SAM" id="MobiDB-lite"/>
    </source>
</evidence>
<gene>
    <name evidence="2" type="ORF">MEUPH1_LOCUS13564</name>
</gene>